<dbReference type="InterPro" id="IPR026960">
    <property type="entry name" value="RVT-Znf"/>
</dbReference>
<reference evidence="2" key="2">
    <citation type="journal article" date="2024" name="Plant">
        <title>Genomic evolution and insights into agronomic trait innovations of Sesamum species.</title>
        <authorList>
            <person name="Miao H."/>
            <person name="Wang L."/>
            <person name="Qu L."/>
            <person name="Liu H."/>
            <person name="Sun Y."/>
            <person name="Le M."/>
            <person name="Wang Q."/>
            <person name="Wei S."/>
            <person name="Zheng Y."/>
            <person name="Lin W."/>
            <person name="Duan Y."/>
            <person name="Cao H."/>
            <person name="Xiong S."/>
            <person name="Wang X."/>
            <person name="Wei L."/>
            <person name="Li C."/>
            <person name="Ma Q."/>
            <person name="Ju M."/>
            <person name="Zhao R."/>
            <person name="Li G."/>
            <person name="Mu C."/>
            <person name="Tian Q."/>
            <person name="Mei H."/>
            <person name="Zhang T."/>
            <person name="Gao T."/>
            <person name="Zhang H."/>
        </authorList>
    </citation>
    <scope>NUCLEOTIDE SEQUENCE</scope>
    <source>
        <strain evidence="2">G01</strain>
    </source>
</reference>
<protein>
    <recommendedName>
        <fullName evidence="1">Reverse transcriptase zinc-binding domain-containing protein</fullName>
    </recommendedName>
</protein>
<sequence>MNFFGITRNRAVLGELCCELAVEAAPSRRSRKWSLVWDLHLAPKIRMFIWKVCFEAWPTMKNLRNRVVRLEHRCPMCDSLKEDVMHILVACLFARLIWAVLGVTWKLVEQRDENAED</sequence>
<reference evidence="2" key="1">
    <citation type="submission" date="2020-06" db="EMBL/GenBank/DDBJ databases">
        <authorList>
            <person name="Li T."/>
            <person name="Hu X."/>
            <person name="Zhang T."/>
            <person name="Song X."/>
            <person name="Zhang H."/>
            <person name="Dai N."/>
            <person name="Sheng W."/>
            <person name="Hou X."/>
            <person name="Wei L."/>
        </authorList>
    </citation>
    <scope>NUCLEOTIDE SEQUENCE</scope>
    <source>
        <strain evidence="2">G01</strain>
        <tissue evidence="2">Leaf</tissue>
    </source>
</reference>
<dbReference type="AlphaFoldDB" id="A0AAW2JA58"/>
<evidence type="ECO:0000313" key="2">
    <source>
        <dbReference type="EMBL" id="KAL0291369.1"/>
    </source>
</evidence>
<accession>A0AAW2JA58</accession>
<feature type="domain" description="Reverse transcriptase zinc-binding" evidence="1">
    <location>
        <begin position="29"/>
        <end position="98"/>
    </location>
</feature>
<gene>
    <name evidence="2" type="ORF">Sangu_2534000</name>
</gene>
<comment type="caution">
    <text evidence="2">The sequence shown here is derived from an EMBL/GenBank/DDBJ whole genome shotgun (WGS) entry which is preliminary data.</text>
</comment>
<proteinExistence type="predicted"/>
<dbReference type="EMBL" id="JACGWK010001311">
    <property type="protein sequence ID" value="KAL0291369.1"/>
    <property type="molecule type" value="Genomic_DNA"/>
</dbReference>
<name>A0AAW2JA58_9LAMI</name>
<evidence type="ECO:0000259" key="1">
    <source>
        <dbReference type="Pfam" id="PF13966"/>
    </source>
</evidence>
<organism evidence="2">
    <name type="scientific">Sesamum angustifolium</name>
    <dbReference type="NCBI Taxonomy" id="2727405"/>
    <lineage>
        <taxon>Eukaryota</taxon>
        <taxon>Viridiplantae</taxon>
        <taxon>Streptophyta</taxon>
        <taxon>Embryophyta</taxon>
        <taxon>Tracheophyta</taxon>
        <taxon>Spermatophyta</taxon>
        <taxon>Magnoliopsida</taxon>
        <taxon>eudicotyledons</taxon>
        <taxon>Gunneridae</taxon>
        <taxon>Pentapetalae</taxon>
        <taxon>asterids</taxon>
        <taxon>lamiids</taxon>
        <taxon>Lamiales</taxon>
        <taxon>Pedaliaceae</taxon>
        <taxon>Sesamum</taxon>
    </lineage>
</organism>
<dbReference type="Pfam" id="PF13966">
    <property type="entry name" value="zf-RVT"/>
    <property type="match status" value="1"/>
</dbReference>